<dbReference type="Proteomes" id="UP000699462">
    <property type="component" value="Unassembled WGS sequence"/>
</dbReference>
<dbReference type="AlphaFoldDB" id="A0A8T0DAA2"/>
<dbReference type="InterPro" id="IPR036397">
    <property type="entry name" value="RNaseH_sf"/>
</dbReference>
<reference evidence="2 3" key="1">
    <citation type="submission" date="2019-07" db="EMBL/GenBank/DDBJ databases">
        <title>Annotation for the trematode Paragonimus westermani.</title>
        <authorList>
            <person name="Choi Y.-J."/>
        </authorList>
    </citation>
    <scope>NUCLEOTIDE SEQUENCE [LARGE SCALE GENOMIC DNA]</scope>
    <source>
        <strain evidence="2">180907_Pwestermani</strain>
    </source>
</reference>
<evidence type="ECO:0000259" key="1">
    <source>
        <dbReference type="Pfam" id="PF02171"/>
    </source>
</evidence>
<sequence length="155" mass="17398">MTRWSKLTPVSSYVCTFFVHLENLLLKINGKLGGTNWILPELTHNHPGDRFMVFGADVTNPSLTQAQELRKSVAAMTGSVSLDLMRYAGVVRQQATTRSADRVIREIIDQMESMMEELLKNYFNPGYSESPARCAHQSLPIRSIPAPVLGVTVWF</sequence>
<name>A0A8T0DAA2_9TREM</name>
<dbReference type="InterPro" id="IPR012337">
    <property type="entry name" value="RNaseH-like_sf"/>
</dbReference>
<organism evidence="2 3">
    <name type="scientific">Paragonimus westermani</name>
    <dbReference type="NCBI Taxonomy" id="34504"/>
    <lineage>
        <taxon>Eukaryota</taxon>
        <taxon>Metazoa</taxon>
        <taxon>Spiralia</taxon>
        <taxon>Lophotrochozoa</taxon>
        <taxon>Platyhelminthes</taxon>
        <taxon>Trematoda</taxon>
        <taxon>Digenea</taxon>
        <taxon>Plagiorchiida</taxon>
        <taxon>Troglotremata</taxon>
        <taxon>Troglotrematidae</taxon>
        <taxon>Paragonimus</taxon>
    </lineage>
</organism>
<evidence type="ECO:0000313" key="2">
    <source>
        <dbReference type="EMBL" id="KAF8563728.1"/>
    </source>
</evidence>
<accession>A0A8T0DAA2</accession>
<dbReference type="SUPFAM" id="SSF53098">
    <property type="entry name" value="Ribonuclease H-like"/>
    <property type="match status" value="1"/>
</dbReference>
<keyword evidence="3" id="KW-1185">Reference proteome</keyword>
<evidence type="ECO:0000313" key="3">
    <source>
        <dbReference type="Proteomes" id="UP000699462"/>
    </source>
</evidence>
<protein>
    <recommendedName>
        <fullName evidence="1">Piwi domain-containing protein</fullName>
    </recommendedName>
</protein>
<feature type="domain" description="Piwi" evidence="1">
    <location>
        <begin position="21"/>
        <end position="127"/>
    </location>
</feature>
<dbReference type="Gene3D" id="3.30.420.10">
    <property type="entry name" value="Ribonuclease H-like superfamily/Ribonuclease H"/>
    <property type="match status" value="1"/>
</dbReference>
<gene>
    <name evidence="2" type="ORF">P879_10697</name>
</gene>
<dbReference type="Pfam" id="PF02171">
    <property type="entry name" value="Piwi"/>
    <property type="match status" value="1"/>
</dbReference>
<dbReference type="EMBL" id="JTDF01010887">
    <property type="protein sequence ID" value="KAF8563728.1"/>
    <property type="molecule type" value="Genomic_DNA"/>
</dbReference>
<dbReference type="OrthoDB" id="10396458at2759"/>
<comment type="caution">
    <text evidence="2">The sequence shown here is derived from an EMBL/GenBank/DDBJ whole genome shotgun (WGS) entry which is preliminary data.</text>
</comment>
<dbReference type="PANTHER" id="PTHR22891">
    <property type="entry name" value="EUKARYOTIC TRANSLATION INITIATION FACTOR 2C"/>
    <property type="match status" value="1"/>
</dbReference>
<dbReference type="GO" id="GO:0003676">
    <property type="term" value="F:nucleic acid binding"/>
    <property type="evidence" value="ECO:0007669"/>
    <property type="project" value="InterPro"/>
</dbReference>
<proteinExistence type="predicted"/>
<dbReference type="InterPro" id="IPR003165">
    <property type="entry name" value="Piwi"/>
</dbReference>